<dbReference type="Gene3D" id="3.40.630.10">
    <property type="entry name" value="Zn peptidases"/>
    <property type="match status" value="1"/>
</dbReference>
<evidence type="ECO:0000313" key="19">
    <source>
        <dbReference type="Proteomes" id="UP001165289"/>
    </source>
</evidence>
<dbReference type="CDD" id="cd03875">
    <property type="entry name" value="M28_Fxna_like"/>
    <property type="match status" value="1"/>
</dbReference>
<dbReference type="GO" id="GO:0006508">
    <property type="term" value="P:proteolysis"/>
    <property type="evidence" value="ECO:0007669"/>
    <property type="project" value="UniProtKB-KW"/>
</dbReference>
<dbReference type="GO" id="GO:0008235">
    <property type="term" value="F:metalloexopeptidase activity"/>
    <property type="evidence" value="ECO:0007669"/>
    <property type="project" value="InterPro"/>
</dbReference>
<feature type="transmembrane region" description="Helical" evidence="14">
    <location>
        <begin position="28"/>
        <end position="49"/>
    </location>
</feature>
<feature type="transmembrane region" description="Helical" evidence="14">
    <location>
        <begin position="443"/>
        <end position="464"/>
    </location>
</feature>
<dbReference type="FunFam" id="3.40.630.10:FF:000008">
    <property type="entry name" value="Endoplasmic reticulum metallopeptidase 1"/>
    <property type="match status" value="1"/>
</dbReference>
<gene>
    <name evidence="18" type="ORF">LOD99_15025</name>
</gene>
<comment type="similarity">
    <text evidence="3">Belongs to the peptidase M28 family.</text>
</comment>
<feature type="domain" description="Endoplasmic reticulum metallopeptidase 1-like C-terminal" evidence="16">
    <location>
        <begin position="641"/>
        <end position="858"/>
    </location>
</feature>
<feature type="domain" description="Endoplasmic reticulum metallopeptidase 1/1-A TM" evidence="17">
    <location>
        <begin position="403"/>
        <end position="624"/>
    </location>
</feature>
<accession>A0AAV7KE31</accession>
<dbReference type="GO" id="GO:0005789">
    <property type="term" value="C:endoplasmic reticulum membrane"/>
    <property type="evidence" value="ECO:0007669"/>
    <property type="project" value="UniProtKB-SubCell"/>
</dbReference>
<keyword evidence="10 14" id="KW-1133">Transmembrane helix</keyword>
<comment type="caution">
    <text evidence="18">The sequence shown here is derived from an EMBL/GenBank/DDBJ whole genome shotgun (WGS) entry which is preliminary data.</text>
</comment>
<dbReference type="InterPro" id="IPR053974">
    <property type="entry name" value="ERMP1_1-A_TM"/>
</dbReference>
<keyword evidence="12 14" id="KW-0472">Membrane</keyword>
<feature type="transmembrane region" description="Helical" evidence="14">
    <location>
        <begin position="537"/>
        <end position="566"/>
    </location>
</feature>
<evidence type="ECO:0000259" key="17">
    <source>
        <dbReference type="Pfam" id="PF22249"/>
    </source>
</evidence>
<keyword evidence="13" id="KW-0325">Glycoprotein</keyword>
<dbReference type="Pfam" id="PF04389">
    <property type="entry name" value="Peptidase_M28"/>
    <property type="match status" value="1"/>
</dbReference>
<keyword evidence="9" id="KW-0862">Zinc</keyword>
<evidence type="ECO:0000256" key="2">
    <source>
        <dbReference type="ARBA" id="ARBA00004477"/>
    </source>
</evidence>
<feature type="transmembrane region" description="Helical" evidence="14">
    <location>
        <begin position="381"/>
        <end position="397"/>
    </location>
</feature>
<dbReference type="SUPFAM" id="SSF53187">
    <property type="entry name" value="Zn-dependent exopeptidases"/>
    <property type="match status" value="1"/>
</dbReference>
<comment type="subcellular location">
    <subcellularLocation>
        <location evidence="2">Endoplasmic reticulum membrane</location>
        <topology evidence="2">Multi-pass membrane protein</topology>
    </subcellularLocation>
</comment>
<dbReference type="InterPro" id="IPR045175">
    <property type="entry name" value="M28_fam"/>
</dbReference>
<organism evidence="18 19">
    <name type="scientific">Oopsacas minuta</name>
    <dbReference type="NCBI Taxonomy" id="111878"/>
    <lineage>
        <taxon>Eukaryota</taxon>
        <taxon>Metazoa</taxon>
        <taxon>Porifera</taxon>
        <taxon>Hexactinellida</taxon>
        <taxon>Hexasterophora</taxon>
        <taxon>Lyssacinosida</taxon>
        <taxon>Leucopsacidae</taxon>
        <taxon>Oopsacas</taxon>
    </lineage>
</organism>
<evidence type="ECO:0000256" key="3">
    <source>
        <dbReference type="ARBA" id="ARBA00010918"/>
    </source>
</evidence>
<feature type="transmembrane region" description="Helical" evidence="14">
    <location>
        <begin position="610"/>
        <end position="631"/>
    </location>
</feature>
<evidence type="ECO:0000256" key="9">
    <source>
        <dbReference type="ARBA" id="ARBA00022833"/>
    </source>
</evidence>
<evidence type="ECO:0000256" key="5">
    <source>
        <dbReference type="ARBA" id="ARBA00022692"/>
    </source>
</evidence>
<evidence type="ECO:0000256" key="11">
    <source>
        <dbReference type="ARBA" id="ARBA00023049"/>
    </source>
</evidence>
<keyword evidence="4" id="KW-0645">Protease</keyword>
<dbReference type="PANTHER" id="PTHR12147">
    <property type="entry name" value="METALLOPEPTIDASE M28 FAMILY MEMBER"/>
    <property type="match status" value="1"/>
</dbReference>
<sequence length="860" mass="97021">MREKSDLKYSKIRLKREMVSPYELKQSCILLLFLIGYHVTVFLTVYYFLFKLPTVTDDGKNRDFSVKQARYYLENITSYGVRQVGSKSNEEQTPQYLTQALNQIMNNSKELAYEIEVTRNSGNFLLNILTKKPWVNIYKNVGSVVIRVHKKSIRTKHSLLINAHYDSALDSPAASDDAVSCAIMLEVLNSIVGEVDSGKYDFDTELIMLFNGAEETFLQASHGFSTQHPWVKNLKGFVNLEAAGSGGREILFQAGPNNPWIVEEYVKSVPYPFGASLADDVFKSGIIPSDTDYKIFRDFAHIPGLDIAYCTNGYIYHTTYDKSEYIPDGSILRGGLNTLSLTKALLNSEGLKLPLDNIHGTPVYFDVLGLYTISVSKESNTLISTAFVIIVLIYTILNQTVMESVKGFVHVLISYLCGCLAPLCIAGEFTVSGRGCMSWFSHQWIVIILYAIPAFTGASIYHIFNSPADSKAIVKREKQLFIGTMLVWICLLIFLSYHDKSTSFLACLWIAGPFISRGIIGEFVFPSLNSGFNIIKAYTLTAVGVLLVLCLSIYATVTFIDVIIPITSRMGNRIPSELMIAGLVSMSTLLLTSYFIPLTMYIHKSIFKMVTLLSTLVTVIFFLLAITQTIFPYSMKPGSPKPKRLFVSYVSTENQGSMPDNYLWIIPGDWLDINPILNTKRTLLDESILVECDGLKNVITDCPLTTFAPLYSKLSNTYYIKINENNDVPEPVLEKINSTEYGGKVKIGFSVQINYRGVMLMAMRESVEMINWSFAGEPTQISLNDGTLIFFFHLSCGFDPCLNEFWLEFEGFEKDKVNIDIGVGNQWTNEESKILKDFRNDMPEWVDILTWQTNYKTWKF</sequence>
<dbReference type="Pfam" id="PF22248">
    <property type="entry name" value="ERMP1_C"/>
    <property type="match status" value="1"/>
</dbReference>
<dbReference type="PANTHER" id="PTHR12147:SF22">
    <property type="entry name" value="ENDOPLASMIC RETICULUM METALLOPEPTIDASE 1"/>
    <property type="match status" value="1"/>
</dbReference>
<keyword evidence="7" id="KW-0378">Hydrolase</keyword>
<name>A0AAV7KE31_9METZ</name>
<feature type="domain" description="Peptidase M28" evidence="15">
    <location>
        <begin position="150"/>
        <end position="337"/>
    </location>
</feature>
<reference evidence="18 19" key="1">
    <citation type="journal article" date="2023" name="BMC Biol.">
        <title>The compact genome of the sponge Oopsacas minuta (Hexactinellida) is lacking key metazoan core genes.</title>
        <authorList>
            <person name="Santini S."/>
            <person name="Schenkelaars Q."/>
            <person name="Jourda C."/>
            <person name="Duchesne M."/>
            <person name="Belahbib H."/>
            <person name="Rocher C."/>
            <person name="Selva M."/>
            <person name="Riesgo A."/>
            <person name="Vervoort M."/>
            <person name="Leys S.P."/>
            <person name="Kodjabachian L."/>
            <person name="Le Bivic A."/>
            <person name="Borchiellini C."/>
            <person name="Claverie J.M."/>
            <person name="Renard E."/>
        </authorList>
    </citation>
    <scope>NUCLEOTIDE SEQUENCE [LARGE SCALE GENOMIC DNA]</scope>
    <source>
        <strain evidence="18">SPO-2</strain>
    </source>
</reference>
<evidence type="ECO:0000256" key="12">
    <source>
        <dbReference type="ARBA" id="ARBA00023136"/>
    </source>
</evidence>
<evidence type="ECO:0000313" key="18">
    <source>
        <dbReference type="EMBL" id="KAI6659354.1"/>
    </source>
</evidence>
<feature type="transmembrane region" description="Helical" evidence="14">
    <location>
        <begin position="578"/>
        <end position="598"/>
    </location>
</feature>
<evidence type="ECO:0000259" key="16">
    <source>
        <dbReference type="Pfam" id="PF22248"/>
    </source>
</evidence>
<keyword evidence="19" id="KW-1185">Reference proteome</keyword>
<dbReference type="InterPro" id="IPR048024">
    <property type="entry name" value="Fxna-like_M28_dom"/>
</dbReference>
<dbReference type="InterPro" id="IPR007484">
    <property type="entry name" value="Peptidase_M28"/>
</dbReference>
<keyword evidence="11" id="KW-0482">Metalloprotease</keyword>
<evidence type="ECO:0000256" key="7">
    <source>
        <dbReference type="ARBA" id="ARBA00022801"/>
    </source>
</evidence>
<evidence type="ECO:0000256" key="13">
    <source>
        <dbReference type="ARBA" id="ARBA00023180"/>
    </source>
</evidence>
<keyword evidence="6" id="KW-0479">Metal-binding</keyword>
<dbReference type="Proteomes" id="UP001165289">
    <property type="component" value="Unassembled WGS sequence"/>
</dbReference>
<keyword evidence="8" id="KW-0256">Endoplasmic reticulum</keyword>
<evidence type="ECO:0000256" key="1">
    <source>
        <dbReference type="ARBA" id="ARBA00001947"/>
    </source>
</evidence>
<dbReference type="EMBL" id="JAKMXF010000066">
    <property type="protein sequence ID" value="KAI6659354.1"/>
    <property type="molecule type" value="Genomic_DNA"/>
</dbReference>
<protein>
    <submittedName>
        <fullName evidence="18">Endoplasmic reticulum metallopeptidase 1-like</fullName>
    </submittedName>
</protein>
<evidence type="ECO:0000259" key="15">
    <source>
        <dbReference type="Pfam" id="PF04389"/>
    </source>
</evidence>
<dbReference type="GO" id="GO:0046872">
    <property type="term" value="F:metal ion binding"/>
    <property type="evidence" value="ECO:0007669"/>
    <property type="project" value="UniProtKB-KW"/>
</dbReference>
<evidence type="ECO:0000256" key="8">
    <source>
        <dbReference type="ARBA" id="ARBA00022824"/>
    </source>
</evidence>
<keyword evidence="5 14" id="KW-0812">Transmembrane</keyword>
<evidence type="ECO:0000256" key="6">
    <source>
        <dbReference type="ARBA" id="ARBA00022723"/>
    </source>
</evidence>
<evidence type="ECO:0000256" key="4">
    <source>
        <dbReference type="ARBA" id="ARBA00022670"/>
    </source>
</evidence>
<feature type="transmembrane region" description="Helical" evidence="14">
    <location>
        <begin position="503"/>
        <end position="525"/>
    </location>
</feature>
<comment type="cofactor">
    <cofactor evidence="1">
        <name>Zn(2+)</name>
        <dbReference type="ChEBI" id="CHEBI:29105"/>
    </cofactor>
</comment>
<feature type="transmembrane region" description="Helical" evidence="14">
    <location>
        <begin position="480"/>
        <end position="497"/>
    </location>
</feature>
<dbReference type="Pfam" id="PF22249">
    <property type="entry name" value="ERMP1-TM"/>
    <property type="match status" value="1"/>
</dbReference>
<evidence type="ECO:0000256" key="14">
    <source>
        <dbReference type="SAM" id="Phobius"/>
    </source>
</evidence>
<feature type="transmembrane region" description="Helical" evidence="14">
    <location>
        <begin position="409"/>
        <end position="431"/>
    </location>
</feature>
<proteinExistence type="inferred from homology"/>
<dbReference type="AlphaFoldDB" id="A0AAV7KE31"/>
<dbReference type="InterPro" id="IPR053973">
    <property type="entry name" value="ERMP1-like_C"/>
</dbReference>
<evidence type="ECO:0000256" key="10">
    <source>
        <dbReference type="ARBA" id="ARBA00022989"/>
    </source>
</evidence>